<evidence type="ECO:0000313" key="3">
    <source>
        <dbReference type="Proteomes" id="UP000035425"/>
    </source>
</evidence>
<feature type="domain" description="Aminoglycoside phosphotransferase" evidence="1">
    <location>
        <begin position="16"/>
        <end position="241"/>
    </location>
</feature>
<keyword evidence="3" id="KW-1185">Reference proteome</keyword>
<dbReference type="EMBL" id="JWIO01000087">
    <property type="protein sequence ID" value="KLL09533.1"/>
    <property type="molecule type" value="Genomic_DNA"/>
</dbReference>
<protein>
    <submittedName>
        <fullName evidence="2">Bifunctional AAC/APH</fullName>
    </submittedName>
</protein>
<comment type="caution">
    <text evidence="2">The sequence shown here is derived from an EMBL/GenBank/DDBJ whole genome shotgun (WGS) entry which is preliminary data.</text>
</comment>
<dbReference type="PANTHER" id="PTHR21310:SF15">
    <property type="entry name" value="AMINOGLYCOSIDE PHOSPHOTRANSFERASE DOMAIN-CONTAINING PROTEIN"/>
    <property type="match status" value="1"/>
</dbReference>
<dbReference type="InterPro" id="IPR011009">
    <property type="entry name" value="Kinase-like_dom_sf"/>
</dbReference>
<gene>
    <name evidence="2" type="ORF">FrCorBMG51_24230</name>
</gene>
<name>A0ABR5EYJ0_9ACTN</name>
<dbReference type="InterPro" id="IPR051678">
    <property type="entry name" value="AGP_Transferase"/>
</dbReference>
<dbReference type="Gene3D" id="3.30.200.20">
    <property type="entry name" value="Phosphorylase Kinase, domain 1"/>
    <property type="match status" value="1"/>
</dbReference>
<sequence>MDVVTAHLPGLRVHSVELLGEGLDNTAYLVNDELVVRFSKESDPTDRAARIVREVALLAVVADVCPVSVPAPTVVAPDLGCLAYPKLPGVPLADLGLPADAARAAAIAASLGDLLASLHAVPPERVAGLVEPDDQPTSGWREDAAALYAAVANAVPAHHRRSIEIFLATPPPADRAELVFSHNDIGIEHVLVDPATGLVTGVIDWSDAALTDSAYGIGLLCRDLGDVALTTAVDRLRHAHDQAFSLRERAVFYARCSVLEDFAYGLETGRQTYTDRGLAALNRLFPP</sequence>
<dbReference type="PANTHER" id="PTHR21310">
    <property type="entry name" value="AMINOGLYCOSIDE PHOSPHOTRANSFERASE-RELATED-RELATED"/>
    <property type="match status" value="1"/>
</dbReference>
<dbReference type="Gene3D" id="3.90.1200.10">
    <property type="match status" value="1"/>
</dbReference>
<reference evidence="2 3" key="1">
    <citation type="submission" date="2014-12" db="EMBL/GenBank/DDBJ databases">
        <title>Frankia sp. BMG5.1 draft genome.</title>
        <authorList>
            <person name="Gtari M."/>
            <person name="Ghodhbane-Gtari F."/>
            <person name="Nouioui I."/>
            <person name="Ktari A."/>
            <person name="Hezbri K."/>
            <person name="Mimouni W."/>
            <person name="Sbissi I."/>
            <person name="Ayari A."/>
            <person name="Yamanaka T."/>
            <person name="Normand P."/>
            <person name="Tisa L.S."/>
            <person name="Boudabous A."/>
        </authorList>
    </citation>
    <scope>NUCLEOTIDE SEQUENCE [LARGE SCALE GENOMIC DNA]</scope>
    <source>
        <strain evidence="2 3">BMG5.1</strain>
    </source>
</reference>
<dbReference type="SUPFAM" id="SSF56112">
    <property type="entry name" value="Protein kinase-like (PK-like)"/>
    <property type="match status" value="1"/>
</dbReference>
<organism evidence="2 3">
    <name type="scientific">Protofrankia coriariae</name>
    <dbReference type="NCBI Taxonomy" id="1562887"/>
    <lineage>
        <taxon>Bacteria</taxon>
        <taxon>Bacillati</taxon>
        <taxon>Actinomycetota</taxon>
        <taxon>Actinomycetes</taxon>
        <taxon>Frankiales</taxon>
        <taxon>Frankiaceae</taxon>
        <taxon>Protofrankia</taxon>
    </lineage>
</organism>
<accession>A0ABR5EYJ0</accession>
<dbReference type="Pfam" id="PF01636">
    <property type="entry name" value="APH"/>
    <property type="match status" value="1"/>
</dbReference>
<proteinExistence type="predicted"/>
<evidence type="ECO:0000259" key="1">
    <source>
        <dbReference type="Pfam" id="PF01636"/>
    </source>
</evidence>
<dbReference type="InterPro" id="IPR002575">
    <property type="entry name" value="Aminoglycoside_PTrfase"/>
</dbReference>
<evidence type="ECO:0000313" key="2">
    <source>
        <dbReference type="EMBL" id="KLL09533.1"/>
    </source>
</evidence>
<dbReference type="Proteomes" id="UP000035425">
    <property type="component" value="Unassembled WGS sequence"/>
</dbReference>